<name>A0A1F7GD51_9BACT</name>
<dbReference type="CDD" id="cd00761">
    <property type="entry name" value="Glyco_tranf_GTA_type"/>
    <property type="match status" value="1"/>
</dbReference>
<dbReference type="PANTHER" id="PTHR22916">
    <property type="entry name" value="GLYCOSYLTRANSFERASE"/>
    <property type="match status" value="1"/>
</dbReference>
<dbReference type="Pfam" id="PF00535">
    <property type="entry name" value="Glycos_transf_2"/>
    <property type="match status" value="1"/>
</dbReference>
<dbReference type="InterPro" id="IPR029044">
    <property type="entry name" value="Nucleotide-diphossugar_trans"/>
</dbReference>
<comment type="caution">
    <text evidence="2">The sequence shown here is derived from an EMBL/GenBank/DDBJ whole genome shotgun (WGS) entry which is preliminary data.</text>
</comment>
<dbReference type="GO" id="GO:0016758">
    <property type="term" value="F:hexosyltransferase activity"/>
    <property type="evidence" value="ECO:0007669"/>
    <property type="project" value="UniProtKB-ARBA"/>
</dbReference>
<sequence>MKNQLISVIIPAYNSEKTISVAINSILNQTYKNIEVIVVDDKSTDNTAQVVKNIIGNDKRVRLVESDNDPFRFDKNLNRNINAGYSARNTGFKYAKGKLITFQDADDASLLNRIEIQYNLLCKYNATHLTLDWFKFDEKYLGKTFDDRKYLGNARVLKPEELYKMSERSKGFVAKISPKINSLIPFHLKRKRIINKLFFGSLEDYPGAGNSPLFKREIIEKVKFRKLQERIWPSFMGRGADKDFNFQVAETFKNSYVVIVPLYMWRVRNENERYKDWVSF</sequence>
<feature type="domain" description="Glycosyltransferase 2-like" evidence="1">
    <location>
        <begin position="7"/>
        <end position="148"/>
    </location>
</feature>
<dbReference type="EMBL" id="MFZG01000016">
    <property type="protein sequence ID" value="OGK16881.1"/>
    <property type="molecule type" value="Genomic_DNA"/>
</dbReference>
<dbReference type="InterPro" id="IPR001173">
    <property type="entry name" value="Glyco_trans_2-like"/>
</dbReference>
<dbReference type="Proteomes" id="UP000177208">
    <property type="component" value="Unassembled WGS sequence"/>
</dbReference>
<evidence type="ECO:0000259" key="1">
    <source>
        <dbReference type="Pfam" id="PF00535"/>
    </source>
</evidence>
<dbReference type="SUPFAM" id="SSF53448">
    <property type="entry name" value="Nucleotide-diphospho-sugar transferases"/>
    <property type="match status" value="1"/>
</dbReference>
<evidence type="ECO:0000313" key="2">
    <source>
        <dbReference type="EMBL" id="OGK16881.1"/>
    </source>
</evidence>
<dbReference type="PANTHER" id="PTHR22916:SF3">
    <property type="entry name" value="UDP-GLCNAC:BETAGAL BETA-1,3-N-ACETYLGLUCOSAMINYLTRANSFERASE-LIKE PROTEIN 1"/>
    <property type="match status" value="1"/>
</dbReference>
<reference evidence="2 3" key="1">
    <citation type="journal article" date="2016" name="Nat. Commun.">
        <title>Thousands of microbial genomes shed light on interconnected biogeochemical processes in an aquifer system.</title>
        <authorList>
            <person name="Anantharaman K."/>
            <person name="Brown C.T."/>
            <person name="Hug L.A."/>
            <person name="Sharon I."/>
            <person name="Castelle C.J."/>
            <person name="Probst A.J."/>
            <person name="Thomas B.C."/>
            <person name="Singh A."/>
            <person name="Wilkins M.J."/>
            <person name="Karaoz U."/>
            <person name="Brodie E.L."/>
            <person name="Williams K.H."/>
            <person name="Hubbard S.S."/>
            <person name="Banfield J.F."/>
        </authorList>
    </citation>
    <scope>NUCLEOTIDE SEQUENCE [LARGE SCALE GENOMIC DNA]</scope>
</reference>
<proteinExistence type="predicted"/>
<dbReference type="Gene3D" id="3.90.550.10">
    <property type="entry name" value="Spore Coat Polysaccharide Biosynthesis Protein SpsA, Chain A"/>
    <property type="match status" value="1"/>
</dbReference>
<accession>A0A1F7GD51</accession>
<gene>
    <name evidence="2" type="ORF">A2774_03300</name>
</gene>
<evidence type="ECO:0000313" key="3">
    <source>
        <dbReference type="Proteomes" id="UP000177208"/>
    </source>
</evidence>
<dbReference type="AlphaFoldDB" id="A0A1F7GD51"/>
<protein>
    <recommendedName>
        <fullName evidence="1">Glycosyltransferase 2-like domain-containing protein</fullName>
    </recommendedName>
</protein>
<organism evidence="2 3">
    <name type="scientific">Candidatus Roizmanbacteria bacterium RIFCSPHIGHO2_01_FULL_39_12c</name>
    <dbReference type="NCBI Taxonomy" id="1802031"/>
    <lineage>
        <taxon>Bacteria</taxon>
        <taxon>Candidatus Roizmaniibacteriota</taxon>
    </lineage>
</organism>